<dbReference type="InterPro" id="IPR043128">
    <property type="entry name" value="Rev_trsase/Diguanyl_cyclase"/>
</dbReference>
<dbReference type="Pfam" id="PF00990">
    <property type="entry name" value="GGDEF"/>
    <property type="match status" value="1"/>
</dbReference>
<dbReference type="NCBIfam" id="TIGR00254">
    <property type="entry name" value="GGDEF"/>
    <property type="match status" value="1"/>
</dbReference>
<dbReference type="SMART" id="SM00267">
    <property type="entry name" value="GGDEF"/>
    <property type="match status" value="1"/>
</dbReference>
<proteinExistence type="predicted"/>
<evidence type="ECO:0000313" key="2">
    <source>
        <dbReference type="EMBL" id="TCS43691.1"/>
    </source>
</evidence>
<reference evidence="2 3" key="1">
    <citation type="submission" date="2019-03" db="EMBL/GenBank/DDBJ databases">
        <title>Genomic Encyclopedia of Archaeal and Bacterial Type Strains, Phase II (KMG-II): from individual species to whole genera.</title>
        <authorList>
            <person name="Goeker M."/>
        </authorList>
    </citation>
    <scope>NUCLEOTIDE SEQUENCE [LARGE SCALE GENOMIC DNA]</scope>
    <source>
        <strain evidence="2 3">DSM 15388</strain>
    </source>
</reference>
<organism evidence="2 3">
    <name type="scientific">Reinekea marinisedimentorum</name>
    <dbReference type="NCBI Taxonomy" id="230495"/>
    <lineage>
        <taxon>Bacteria</taxon>
        <taxon>Pseudomonadati</taxon>
        <taxon>Pseudomonadota</taxon>
        <taxon>Gammaproteobacteria</taxon>
        <taxon>Oceanospirillales</taxon>
        <taxon>Saccharospirillaceae</taxon>
        <taxon>Reinekea</taxon>
    </lineage>
</organism>
<dbReference type="SUPFAM" id="SSF55781">
    <property type="entry name" value="GAF domain-like"/>
    <property type="match status" value="1"/>
</dbReference>
<dbReference type="Gene3D" id="3.30.450.40">
    <property type="match status" value="1"/>
</dbReference>
<dbReference type="CDD" id="cd01949">
    <property type="entry name" value="GGDEF"/>
    <property type="match status" value="1"/>
</dbReference>
<dbReference type="Gene3D" id="3.30.70.270">
    <property type="match status" value="1"/>
</dbReference>
<protein>
    <submittedName>
        <fullName evidence="2">Diguanylate cyclase (GGDEF)-like protein</fullName>
    </submittedName>
</protein>
<dbReference type="PANTHER" id="PTHR43102:SF2">
    <property type="entry name" value="GAF DOMAIN-CONTAINING PROTEIN"/>
    <property type="match status" value="1"/>
</dbReference>
<gene>
    <name evidence="2" type="ORF">BCF53_10133</name>
</gene>
<dbReference type="Pfam" id="PF01590">
    <property type="entry name" value="GAF"/>
    <property type="match status" value="1"/>
</dbReference>
<dbReference type="InterPro" id="IPR000160">
    <property type="entry name" value="GGDEF_dom"/>
</dbReference>
<dbReference type="SMART" id="SM00065">
    <property type="entry name" value="GAF"/>
    <property type="match status" value="1"/>
</dbReference>
<name>A0A4R3IB60_9GAMM</name>
<accession>A0A4R3IB60</accession>
<dbReference type="AlphaFoldDB" id="A0A4R3IB60"/>
<evidence type="ECO:0000259" key="1">
    <source>
        <dbReference type="PROSITE" id="PS50887"/>
    </source>
</evidence>
<dbReference type="PANTHER" id="PTHR43102">
    <property type="entry name" value="SLR1143 PROTEIN"/>
    <property type="match status" value="1"/>
</dbReference>
<dbReference type="Proteomes" id="UP000295793">
    <property type="component" value="Unassembled WGS sequence"/>
</dbReference>
<dbReference type="InterPro" id="IPR029016">
    <property type="entry name" value="GAF-like_dom_sf"/>
</dbReference>
<dbReference type="OrthoDB" id="9812260at2"/>
<evidence type="ECO:0000313" key="3">
    <source>
        <dbReference type="Proteomes" id="UP000295793"/>
    </source>
</evidence>
<comment type="caution">
    <text evidence="2">The sequence shown here is derived from an EMBL/GenBank/DDBJ whole genome shotgun (WGS) entry which is preliminary data.</text>
</comment>
<dbReference type="SUPFAM" id="SSF55073">
    <property type="entry name" value="Nucleotide cyclase"/>
    <property type="match status" value="1"/>
</dbReference>
<feature type="domain" description="GGDEF" evidence="1">
    <location>
        <begin position="197"/>
        <end position="311"/>
    </location>
</feature>
<dbReference type="InterPro" id="IPR003018">
    <property type="entry name" value="GAF"/>
</dbReference>
<keyword evidence="3" id="KW-1185">Reference proteome</keyword>
<sequence>MHMETTAPASSLESVRNLNLLDTEAEERFDRLTRMARRMFDVPVAFISLVDENRHWFKSRFGLELSEVSSSIPVLAEIVKFKKPIVITNAEKDARLKETDLVTGAENVRFYVGVPLRSVSGDVVGTLSIVDRTTRVFRDEDLAMLEDIARIVEKEIAEAQESTMDELTGISSRKGFYLIAEHSLSVTMRYQTEATLVIMQVAPVDVAGVSNFAAKQEAMLKAFGQLLKQFFRNSDLVGRLVADKFVVLLHETGVDAAYSVIGKLQSEVEHFCAKHSPEFPVVFSAGVAAFTAEHPRTIHQLIETAEDDLFQ</sequence>
<dbReference type="PROSITE" id="PS50887">
    <property type="entry name" value="GGDEF"/>
    <property type="match status" value="1"/>
</dbReference>
<dbReference type="EMBL" id="SLZR01000001">
    <property type="protein sequence ID" value="TCS43691.1"/>
    <property type="molecule type" value="Genomic_DNA"/>
</dbReference>
<dbReference type="InterPro" id="IPR029787">
    <property type="entry name" value="Nucleotide_cyclase"/>
</dbReference>